<dbReference type="InterPro" id="IPR000600">
    <property type="entry name" value="ROK"/>
</dbReference>
<name>A0ABV5AJ94_9BACL</name>
<proteinExistence type="inferred from homology"/>
<dbReference type="InterPro" id="IPR043129">
    <property type="entry name" value="ATPase_NBD"/>
</dbReference>
<dbReference type="CDD" id="cd23763">
    <property type="entry name" value="ASKHA_ATPase_ROK"/>
    <property type="match status" value="1"/>
</dbReference>
<reference evidence="2 3" key="1">
    <citation type="journal article" date="2024" name="Int. J. Mol. Sci.">
        <title>Exploration of Alicyclobacillus spp. Genome in Search of Antibiotic Resistance.</title>
        <authorList>
            <person name="Bucka-Kolendo J."/>
            <person name="Kiousi D.E."/>
            <person name="Dekowska A."/>
            <person name="Mikolajczuk-Szczyrba A."/>
            <person name="Karadedos D.M."/>
            <person name="Michael P."/>
            <person name="Galanis A."/>
            <person name="Sokolowska B."/>
        </authorList>
    </citation>
    <scope>NUCLEOTIDE SEQUENCE [LARGE SCALE GENOMIC DNA]</scope>
    <source>
        <strain evidence="2 3">KKP 3000</strain>
    </source>
</reference>
<evidence type="ECO:0000313" key="2">
    <source>
        <dbReference type="EMBL" id="MFB5192341.1"/>
    </source>
</evidence>
<keyword evidence="3" id="KW-1185">Reference proteome</keyword>
<accession>A0ABV5AJ94</accession>
<dbReference type="Gene3D" id="3.30.420.40">
    <property type="match status" value="2"/>
</dbReference>
<dbReference type="Proteomes" id="UP001579974">
    <property type="component" value="Unassembled WGS sequence"/>
</dbReference>
<dbReference type="RefSeq" id="WP_275474075.1">
    <property type="nucleotide sequence ID" value="NZ_CP162940.1"/>
</dbReference>
<dbReference type="EMBL" id="JBDXSU010000020">
    <property type="protein sequence ID" value="MFB5192341.1"/>
    <property type="molecule type" value="Genomic_DNA"/>
</dbReference>
<comment type="similarity">
    <text evidence="1">Belongs to the ROK (NagC/XylR) family.</text>
</comment>
<protein>
    <submittedName>
        <fullName evidence="2">ROK family protein</fullName>
    </submittedName>
</protein>
<evidence type="ECO:0000313" key="3">
    <source>
        <dbReference type="Proteomes" id="UP001579974"/>
    </source>
</evidence>
<dbReference type="PANTHER" id="PTHR18964:SF149">
    <property type="entry name" value="BIFUNCTIONAL UDP-N-ACETYLGLUCOSAMINE 2-EPIMERASE_N-ACETYLMANNOSAMINE KINASE"/>
    <property type="match status" value="1"/>
</dbReference>
<organism evidence="2 3">
    <name type="scientific">Alicyclobacillus fastidiosus</name>
    <dbReference type="NCBI Taxonomy" id="392011"/>
    <lineage>
        <taxon>Bacteria</taxon>
        <taxon>Bacillati</taxon>
        <taxon>Bacillota</taxon>
        <taxon>Bacilli</taxon>
        <taxon>Bacillales</taxon>
        <taxon>Alicyclobacillaceae</taxon>
        <taxon>Alicyclobacillus</taxon>
    </lineage>
</organism>
<sequence length="311" mass="33424">MNLQNERTESKFVLAFDFGGTKFVVATASPAGAVLIRREAKTREFANGQDVLDAAVRSGIEIIEETIAGGHGTTLAGIGLSTMGITRRDQVLMAPNVVGWADLHIEETMQKAFPGIPILIENDVKAAAFGEVRRGALKDADFGLYVNLGTGIAVTYTLNGTVLQGHNGASGEIAYNLRTAHEPLGAADDVAPLEEFVGGRNIAKRMGHYFDTAVTAEELFRMSSSNERARALAEEILHELSFQLTNAIIQWDPEVVVFGGGMIGAWDMISSFLDKYIKKFVPFPQKLSIAYFGANPSLYGAIELGLQGAGL</sequence>
<dbReference type="Pfam" id="PF00480">
    <property type="entry name" value="ROK"/>
    <property type="match status" value="1"/>
</dbReference>
<dbReference type="PANTHER" id="PTHR18964">
    <property type="entry name" value="ROK (REPRESSOR, ORF, KINASE) FAMILY"/>
    <property type="match status" value="1"/>
</dbReference>
<gene>
    <name evidence="2" type="ORF">KKP3000_001539</name>
</gene>
<evidence type="ECO:0000256" key="1">
    <source>
        <dbReference type="ARBA" id="ARBA00006479"/>
    </source>
</evidence>
<dbReference type="SUPFAM" id="SSF53067">
    <property type="entry name" value="Actin-like ATPase domain"/>
    <property type="match status" value="1"/>
</dbReference>
<comment type="caution">
    <text evidence="2">The sequence shown here is derived from an EMBL/GenBank/DDBJ whole genome shotgun (WGS) entry which is preliminary data.</text>
</comment>